<dbReference type="GeneID" id="37201628"/>
<reference evidence="3 4" key="1">
    <citation type="submission" date="2018-02" db="EMBL/GenBank/DDBJ databases">
        <title>The genomes of Aspergillus section Nigri reveals drivers in fungal speciation.</title>
        <authorList>
            <consortium name="DOE Joint Genome Institute"/>
            <person name="Vesth T.C."/>
            <person name="Nybo J."/>
            <person name="Theobald S."/>
            <person name="Brandl J."/>
            <person name="Frisvad J.C."/>
            <person name="Nielsen K.F."/>
            <person name="Lyhne E.K."/>
            <person name="Kogle M.E."/>
            <person name="Kuo A."/>
            <person name="Riley R."/>
            <person name="Clum A."/>
            <person name="Nolan M."/>
            <person name="Lipzen A."/>
            <person name="Salamov A."/>
            <person name="Henrissat B."/>
            <person name="Wiebenga A."/>
            <person name="De vries R.P."/>
            <person name="Grigoriev I.V."/>
            <person name="Mortensen U.H."/>
            <person name="Andersen M.R."/>
            <person name="Baker S.E."/>
        </authorList>
    </citation>
    <scope>NUCLEOTIDE SEQUENCE [LARGE SCALE GENOMIC DNA]</scope>
    <source>
        <strain evidence="3 4">CBS 101889</strain>
    </source>
</reference>
<accession>A0A395HLR8</accession>
<name>A0A395HLR8_ASPHC</name>
<evidence type="ECO:0000313" key="4">
    <source>
        <dbReference type="Proteomes" id="UP000248961"/>
    </source>
</evidence>
<feature type="coiled-coil region" evidence="1">
    <location>
        <begin position="61"/>
        <end position="88"/>
    </location>
</feature>
<proteinExistence type="predicted"/>
<evidence type="ECO:0000256" key="2">
    <source>
        <dbReference type="SAM" id="MobiDB-lite"/>
    </source>
</evidence>
<feature type="compositionally biased region" description="Basic and acidic residues" evidence="2">
    <location>
        <begin position="153"/>
        <end position="169"/>
    </location>
</feature>
<protein>
    <submittedName>
        <fullName evidence="3">Uncharacterized protein</fullName>
    </submittedName>
</protein>
<organism evidence="3 4">
    <name type="scientific">Aspergillus homomorphus (strain CBS 101889)</name>
    <dbReference type="NCBI Taxonomy" id="1450537"/>
    <lineage>
        <taxon>Eukaryota</taxon>
        <taxon>Fungi</taxon>
        <taxon>Dikarya</taxon>
        <taxon>Ascomycota</taxon>
        <taxon>Pezizomycotina</taxon>
        <taxon>Eurotiomycetes</taxon>
        <taxon>Eurotiomycetidae</taxon>
        <taxon>Eurotiales</taxon>
        <taxon>Aspergillaceae</taxon>
        <taxon>Aspergillus</taxon>
        <taxon>Aspergillus subgen. Circumdati</taxon>
    </lineage>
</organism>
<dbReference type="AlphaFoldDB" id="A0A395HLR8"/>
<dbReference type="VEuPathDB" id="FungiDB:BO97DRAFT_428971"/>
<feature type="region of interest" description="Disordered" evidence="2">
    <location>
        <begin position="126"/>
        <end position="293"/>
    </location>
</feature>
<gene>
    <name evidence="3" type="ORF">BO97DRAFT_428971</name>
</gene>
<feature type="compositionally biased region" description="Acidic residues" evidence="2">
    <location>
        <begin position="224"/>
        <end position="245"/>
    </location>
</feature>
<evidence type="ECO:0000256" key="1">
    <source>
        <dbReference type="SAM" id="Coils"/>
    </source>
</evidence>
<evidence type="ECO:0000313" key="3">
    <source>
        <dbReference type="EMBL" id="RAL07818.1"/>
    </source>
</evidence>
<keyword evidence="4" id="KW-1185">Reference proteome</keyword>
<feature type="compositionally biased region" description="Basic and acidic residues" evidence="2">
    <location>
        <begin position="206"/>
        <end position="223"/>
    </location>
</feature>
<keyword evidence="1" id="KW-0175">Coiled coil</keyword>
<feature type="compositionally biased region" description="Basic and acidic residues" evidence="2">
    <location>
        <begin position="183"/>
        <end position="199"/>
    </location>
</feature>
<dbReference type="RefSeq" id="XP_025546972.1">
    <property type="nucleotide sequence ID" value="XM_025697339.1"/>
</dbReference>
<dbReference type="Proteomes" id="UP000248961">
    <property type="component" value="Unassembled WGS sequence"/>
</dbReference>
<sequence>MSNADSAQEYHQRARLFRTMSAVLQFTAAEVSHARRVRDYMQANPGGTRPRPRLPGATDGLQEAVTVLQAARASMQQAANRLDDSAAEIGFILREQVPAYADWSFASLGPVGGGVQWGSALEQARGGGAVHQTGEEVDDASEQVGGSQNSDDAYEKMDVSDDVSSDRTDTSVGSDISAGVKGGRVEDAHGADAVKHEQPHAPPRSSDVKHEQVGSVDTSREMDPSDPSDTSDGDSGTLDESDDMSDDKTNNTDDVDAGDQDYQTDGSGETDDQLYDADYRHDGTSSDSSTSDF</sequence>
<dbReference type="EMBL" id="KZ824324">
    <property type="protein sequence ID" value="RAL07818.1"/>
    <property type="molecule type" value="Genomic_DNA"/>
</dbReference>